<dbReference type="SUPFAM" id="SSF52266">
    <property type="entry name" value="SGNH hydrolase"/>
    <property type="match status" value="1"/>
</dbReference>
<dbReference type="Gene3D" id="2.60.40.10">
    <property type="entry name" value="Immunoglobulins"/>
    <property type="match status" value="1"/>
</dbReference>
<dbReference type="Pfam" id="PF18962">
    <property type="entry name" value="Por_Secre_tail"/>
    <property type="match status" value="1"/>
</dbReference>
<accession>A0A927ASW8</accession>
<sequence>MKQLYASLILFLYYFSANAQLTFEQAPRNLQLYPRNEINQAEVVISGKITELGYTKIAVQVLREGVLTSMVSQTLAAAANDATFRLASIIKAEPAEYTFRVFLYKNADSTLFTTRERIVCGDIYVIHGQSNALAAAGLETLYSTNFDDKYLRNCTYPFGVSVGDIPAFMSWYPAKTPFGSVGGFGLTIQRLILQTHGIPTCMINGAQGGTGIADLAFREAHNHASLNTFYGRLLYRTQWAANPKAVKAIIWKQGEEDAGMGVPGYDAKFATLYNQFRDDYGDCRIYVGQINIMSIDTGASLLRDFQRRTKYLFKNVETIATIGTPGFDGVHYDGYGNQQVAFEQFRQISRDIYGSNDTLQINSPDIKKAFYNTRKDSISLVFDDQMQMVWKADTTFHSSSTGDVVTRQQKDFFYLDQQPDWVTGGVAHSNRIVLGLKQPASAKTLRYLPDYFADMASTFYDGPTLKNTRGMRAFSFDNVPIADAIEPVALAARPLEDLQIQLNWTPSANAQTQVLERADGTETEFKPIASLNGTVNTFIDTLLPDPFGTYYYRLRAFSTTSESLYSNVVNARPFADDLTPGVRLYPNPIGANRVVNLVAYEMTFTKFILYDITGRIVKSWQGTARTTLSLSLDGLQSGTYIARVQTASGQIISQKVSVLD</sequence>
<dbReference type="InterPro" id="IPR026444">
    <property type="entry name" value="Secre_tail"/>
</dbReference>
<keyword evidence="2" id="KW-0732">Signal</keyword>
<evidence type="ECO:0000259" key="4">
    <source>
        <dbReference type="Pfam" id="PF18962"/>
    </source>
</evidence>
<comment type="caution">
    <text evidence="5">The sequence shown here is derived from an EMBL/GenBank/DDBJ whole genome shotgun (WGS) entry which is preliminary data.</text>
</comment>
<feature type="domain" description="Secretion system C-terminal sorting" evidence="4">
    <location>
        <begin position="584"/>
        <end position="657"/>
    </location>
</feature>
<dbReference type="NCBIfam" id="TIGR04183">
    <property type="entry name" value="Por_Secre_tail"/>
    <property type="match status" value="1"/>
</dbReference>
<name>A0A927ASW8_9BACT</name>
<evidence type="ECO:0000259" key="3">
    <source>
        <dbReference type="Pfam" id="PF03629"/>
    </source>
</evidence>
<protein>
    <submittedName>
        <fullName evidence="5">T9SS type A sorting domain-containing protein</fullName>
    </submittedName>
</protein>
<dbReference type="RefSeq" id="WP_190891187.1">
    <property type="nucleotide sequence ID" value="NZ_JACWZY010000033.1"/>
</dbReference>
<proteinExistence type="predicted"/>
<gene>
    <name evidence="5" type="ORF">IC229_28085</name>
</gene>
<dbReference type="Proteomes" id="UP000598820">
    <property type="component" value="Unassembled WGS sequence"/>
</dbReference>
<dbReference type="InterPro" id="IPR013783">
    <property type="entry name" value="Ig-like_fold"/>
</dbReference>
<dbReference type="InterPro" id="IPR036514">
    <property type="entry name" value="SGNH_hydro_sf"/>
</dbReference>
<dbReference type="EMBL" id="JACWZY010000033">
    <property type="protein sequence ID" value="MBD2704533.1"/>
    <property type="molecule type" value="Genomic_DNA"/>
</dbReference>
<dbReference type="InterPro" id="IPR003961">
    <property type="entry name" value="FN3_dom"/>
</dbReference>
<keyword evidence="1" id="KW-0378">Hydrolase</keyword>
<evidence type="ECO:0000313" key="6">
    <source>
        <dbReference type="Proteomes" id="UP000598820"/>
    </source>
</evidence>
<feature type="signal peptide" evidence="2">
    <location>
        <begin position="1"/>
        <end position="19"/>
    </location>
</feature>
<organism evidence="5 6">
    <name type="scientific">Spirosoma profusum</name>
    <dbReference type="NCBI Taxonomy" id="2771354"/>
    <lineage>
        <taxon>Bacteria</taxon>
        <taxon>Pseudomonadati</taxon>
        <taxon>Bacteroidota</taxon>
        <taxon>Cytophagia</taxon>
        <taxon>Cytophagales</taxon>
        <taxon>Cytophagaceae</taxon>
        <taxon>Spirosoma</taxon>
    </lineage>
</organism>
<feature type="domain" description="Sialate O-acetylesterase" evidence="3">
    <location>
        <begin position="122"/>
        <end position="340"/>
    </location>
</feature>
<evidence type="ECO:0000313" key="5">
    <source>
        <dbReference type="EMBL" id="MBD2704533.1"/>
    </source>
</evidence>
<keyword evidence="6" id="KW-1185">Reference proteome</keyword>
<evidence type="ECO:0000256" key="1">
    <source>
        <dbReference type="ARBA" id="ARBA00022801"/>
    </source>
</evidence>
<dbReference type="Gene3D" id="3.40.50.1110">
    <property type="entry name" value="SGNH hydrolase"/>
    <property type="match status" value="1"/>
</dbReference>
<dbReference type="AlphaFoldDB" id="A0A927ASW8"/>
<dbReference type="GO" id="GO:0016788">
    <property type="term" value="F:hydrolase activity, acting on ester bonds"/>
    <property type="evidence" value="ECO:0007669"/>
    <property type="project" value="UniProtKB-ARBA"/>
</dbReference>
<dbReference type="Pfam" id="PF03629">
    <property type="entry name" value="SASA"/>
    <property type="match status" value="1"/>
</dbReference>
<feature type="chain" id="PRO_5037220522" evidence="2">
    <location>
        <begin position="20"/>
        <end position="660"/>
    </location>
</feature>
<reference evidence="5" key="1">
    <citation type="submission" date="2020-09" db="EMBL/GenBank/DDBJ databases">
        <authorList>
            <person name="Kim M.K."/>
        </authorList>
    </citation>
    <scope>NUCLEOTIDE SEQUENCE</scope>
    <source>
        <strain evidence="5">BT702</strain>
    </source>
</reference>
<evidence type="ECO:0000256" key="2">
    <source>
        <dbReference type="SAM" id="SignalP"/>
    </source>
</evidence>
<dbReference type="InterPro" id="IPR005181">
    <property type="entry name" value="SASA"/>
</dbReference>
<dbReference type="CDD" id="cd00063">
    <property type="entry name" value="FN3"/>
    <property type="match status" value="1"/>
</dbReference>